<gene>
    <name evidence="3" type="ORF">H9862_05300</name>
</gene>
<dbReference type="GO" id="GO:0016646">
    <property type="term" value="F:oxidoreductase activity, acting on the CH-NH group of donors, NAD or NADP as acceptor"/>
    <property type="evidence" value="ECO:0007669"/>
    <property type="project" value="UniProtKB-ARBA"/>
</dbReference>
<evidence type="ECO:0000313" key="4">
    <source>
        <dbReference type="Proteomes" id="UP000823964"/>
    </source>
</evidence>
<dbReference type="InterPro" id="IPR052174">
    <property type="entry name" value="Flavoredoxin"/>
</dbReference>
<reference evidence="3" key="1">
    <citation type="journal article" date="2021" name="PeerJ">
        <title>Extensive microbial diversity within the chicken gut microbiome revealed by metagenomics and culture.</title>
        <authorList>
            <person name="Gilroy R."/>
            <person name="Ravi A."/>
            <person name="Getino M."/>
            <person name="Pursley I."/>
            <person name="Horton D.L."/>
            <person name="Alikhan N.F."/>
            <person name="Baker D."/>
            <person name="Gharbi K."/>
            <person name="Hall N."/>
            <person name="Watson M."/>
            <person name="Adriaenssens E.M."/>
            <person name="Foster-Nyarko E."/>
            <person name="Jarju S."/>
            <person name="Secka A."/>
            <person name="Antonio M."/>
            <person name="Oren A."/>
            <person name="Chaudhuri R.R."/>
            <person name="La Ragione R."/>
            <person name="Hildebrand F."/>
            <person name="Pallen M.J."/>
        </authorList>
    </citation>
    <scope>NUCLEOTIDE SEQUENCE</scope>
    <source>
        <strain evidence="3">14975</strain>
    </source>
</reference>
<evidence type="ECO:0000256" key="1">
    <source>
        <dbReference type="ARBA" id="ARBA00038054"/>
    </source>
</evidence>
<feature type="domain" description="Flavin reductase like" evidence="2">
    <location>
        <begin position="8"/>
        <end position="127"/>
    </location>
</feature>
<dbReference type="AlphaFoldDB" id="A0A9D1VBM3"/>
<accession>A0A9D1VBM3</accession>
<dbReference type="Pfam" id="PF01613">
    <property type="entry name" value="Flavin_Reduct"/>
    <property type="match status" value="1"/>
</dbReference>
<dbReference type="InterPro" id="IPR002563">
    <property type="entry name" value="Flavin_Rdtase-like_dom"/>
</dbReference>
<feature type="non-terminal residue" evidence="3">
    <location>
        <position position="1"/>
    </location>
</feature>
<dbReference type="InterPro" id="IPR012349">
    <property type="entry name" value="Split_barrel_FMN-bd"/>
</dbReference>
<proteinExistence type="inferred from homology"/>
<evidence type="ECO:0000259" key="2">
    <source>
        <dbReference type="Pfam" id="PF01613"/>
    </source>
</evidence>
<dbReference type="PANTHER" id="PTHR43567">
    <property type="entry name" value="FLAVOREDOXIN-RELATED-RELATED"/>
    <property type="match status" value="1"/>
</dbReference>
<name>A0A9D1VBM3_9BACT</name>
<comment type="similarity">
    <text evidence="1">Belongs to the flavoredoxin family.</text>
</comment>
<protein>
    <submittedName>
        <fullName evidence="3">Flavin reductase</fullName>
    </submittedName>
</protein>
<organism evidence="3 4">
    <name type="scientific">Candidatus Akkermansia intestinigallinarum</name>
    <dbReference type="NCBI Taxonomy" id="2838431"/>
    <lineage>
        <taxon>Bacteria</taxon>
        <taxon>Pseudomonadati</taxon>
        <taxon>Verrucomicrobiota</taxon>
        <taxon>Verrucomicrobiia</taxon>
        <taxon>Verrucomicrobiales</taxon>
        <taxon>Akkermansiaceae</taxon>
        <taxon>Akkermansia</taxon>
    </lineage>
</organism>
<sequence>LGFVWNRPVAFVFVRTNRYTREFITREPSLTLSFMPERYREDLTYCGRHSGRDVDKMAATKLSPCTLESGLVAMNDADLVIECRKMFAGDMKQSDFTDWAEVSPRWYNEDNPLHTLYICEISAVHTRD</sequence>
<reference evidence="3" key="2">
    <citation type="submission" date="2021-04" db="EMBL/GenBank/DDBJ databases">
        <authorList>
            <person name="Gilroy R."/>
        </authorList>
    </citation>
    <scope>NUCLEOTIDE SEQUENCE</scope>
    <source>
        <strain evidence="3">14975</strain>
    </source>
</reference>
<dbReference type="Gene3D" id="2.30.110.10">
    <property type="entry name" value="Electron Transport, Fmn-binding Protein, Chain A"/>
    <property type="match status" value="1"/>
</dbReference>
<dbReference type="PANTHER" id="PTHR43567:SF5">
    <property type="entry name" value="HYPOTHETICAL CYTOSOLIC PROTEIN"/>
    <property type="match status" value="1"/>
</dbReference>
<dbReference type="SUPFAM" id="SSF50475">
    <property type="entry name" value="FMN-binding split barrel"/>
    <property type="match status" value="1"/>
</dbReference>
<evidence type="ECO:0000313" key="3">
    <source>
        <dbReference type="EMBL" id="HIX20004.1"/>
    </source>
</evidence>
<dbReference type="GO" id="GO:0010181">
    <property type="term" value="F:FMN binding"/>
    <property type="evidence" value="ECO:0007669"/>
    <property type="project" value="InterPro"/>
</dbReference>
<dbReference type="EMBL" id="DXFQ01000092">
    <property type="protein sequence ID" value="HIX20004.1"/>
    <property type="molecule type" value="Genomic_DNA"/>
</dbReference>
<dbReference type="Proteomes" id="UP000823964">
    <property type="component" value="Unassembled WGS sequence"/>
</dbReference>
<comment type="caution">
    <text evidence="3">The sequence shown here is derived from an EMBL/GenBank/DDBJ whole genome shotgun (WGS) entry which is preliminary data.</text>
</comment>